<dbReference type="AlphaFoldDB" id="A0AAD3D8I4"/>
<keyword evidence="3 6" id="KW-1133">Transmembrane helix</keyword>
<dbReference type="InterPro" id="IPR013057">
    <property type="entry name" value="AA_transpt_TM"/>
</dbReference>
<feature type="transmembrane region" description="Helical" evidence="6">
    <location>
        <begin position="482"/>
        <end position="506"/>
    </location>
</feature>
<evidence type="ECO:0000313" key="9">
    <source>
        <dbReference type="Proteomes" id="UP001054902"/>
    </source>
</evidence>
<evidence type="ECO:0000313" key="8">
    <source>
        <dbReference type="EMBL" id="GFH59392.1"/>
    </source>
</evidence>
<feature type="transmembrane region" description="Helical" evidence="6">
    <location>
        <begin position="442"/>
        <end position="462"/>
    </location>
</feature>
<feature type="transmembrane region" description="Helical" evidence="6">
    <location>
        <begin position="214"/>
        <end position="239"/>
    </location>
</feature>
<feature type="transmembrane region" description="Helical" evidence="6">
    <location>
        <begin position="415"/>
        <end position="436"/>
    </location>
</feature>
<feature type="region of interest" description="Disordered" evidence="5">
    <location>
        <begin position="1"/>
        <end position="20"/>
    </location>
</feature>
<evidence type="ECO:0000256" key="6">
    <source>
        <dbReference type="SAM" id="Phobius"/>
    </source>
</evidence>
<evidence type="ECO:0000256" key="2">
    <source>
        <dbReference type="ARBA" id="ARBA00022692"/>
    </source>
</evidence>
<evidence type="ECO:0000256" key="1">
    <source>
        <dbReference type="ARBA" id="ARBA00004141"/>
    </source>
</evidence>
<organism evidence="8 9">
    <name type="scientific">Chaetoceros tenuissimus</name>
    <dbReference type="NCBI Taxonomy" id="426638"/>
    <lineage>
        <taxon>Eukaryota</taxon>
        <taxon>Sar</taxon>
        <taxon>Stramenopiles</taxon>
        <taxon>Ochrophyta</taxon>
        <taxon>Bacillariophyta</taxon>
        <taxon>Coscinodiscophyceae</taxon>
        <taxon>Chaetocerotophycidae</taxon>
        <taxon>Chaetocerotales</taxon>
        <taxon>Chaetocerotaceae</taxon>
        <taxon>Chaetoceros</taxon>
    </lineage>
</organism>
<dbReference type="PANTHER" id="PTHR22950:SF461">
    <property type="entry name" value="AMINO ACID TRANSPORTER TRANSMEMBRANE DOMAIN-CONTAINING PROTEIN"/>
    <property type="match status" value="1"/>
</dbReference>
<dbReference type="Proteomes" id="UP001054902">
    <property type="component" value="Unassembled WGS sequence"/>
</dbReference>
<keyword evidence="2 6" id="KW-0812">Transmembrane</keyword>
<feature type="transmembrane region" description="Helical" evidence="6">
    <location>
        <begin position="251"/>
        <end position="272"/>
    </location>
</feature>
<name>A0AAD3D8I4_9STRA</name>
<keyword evidence="9" id="KW-1185">Reference proteome</keyword>
<feature type="transmembrane region" description="Helical" evidence="6">
    <location>
        <begin position="374"/>
        <end position="394"/>
    </location>
</feature>
<evidence type="ECO:0000259" key="7">
    <source>
        <dbReference type="Pfam" id="PF01490"/>
    </source>
</evidence>
<comment type="subcellular location">
    <subcellularLocation>
        <location evidence="1">Membrane</location>
        <topology evidence="1">Multi-pass membrane protein</topology>
    </subcellularLocation>
</comment>
<reference evidence="8 9" key="1">
    <citation type="journal article" date="2021" name="Sci. Rep.">
        <title>The genome of the diatom Chaetoceros tenuissimus carries an ancient integrated fragment of an extant virus.</title>
        <authorList>
            <person name="Hongo Y."/>
            <person name="Kimura K."/>
            <person name="Takaki Y."/>
            <person name="Yoshida Y."/>
            <person name="Baba S."/>
            <person name="Kobayashi G."/>
            <person name="Nagasaki K."/>
            <person name="Hano T."/>
            <person name="Tomaru Y."/>
        </authorList>
    </citation>
    <scope>NUCLEOTIDE SEQUENCE [LARGE SCALE GENOMIC DNA]</scope>
    <source>
        <strain evidence="8 9">NIES-3715</strain>
    </source>
</reference>
<comment type="caution">
    <text evidence="8">The sequence shown here is derived from an EMBL/GenBank/DDBJ whole genome shotgun (WGS) entry which is preliminary data.</text>
</comment>
<keyword evidence="4 6" id="KW-0472">Membrane</keyword>
<evidence type="ECO:0000256" key="4">
    <source>
        <dbReference type="ARBA" id="ARBA00023136"/>
    </source>
</evidence>
<feature type="transmembrane region" description="Helical" evidence="6">
    <location>
        <begin position="76"/>
        <end position="95"/>
    </location>
</feature>
<feature type="domain" description="Amino acid transporter transmembrane" evidence="7">
    <location>
        <begin position="188"/>
        <end position="503"/>
    </location>
</feature>
<feature type="transmembrane region" description="Helical" evidence="6">
    <location>
        <begin position="334"/>
        <end position="354"/>
    </location>
</feature>
<dbReference type="PANTHER" id="PTHR22950">
    <property type="entry name" value="AMINO ACID TRANSPORTER"/>
    <property type="match status" value="1"/>
</dbReference>
<sequence>MEMQSMAPSTDNRTELPNDTTRLTQQQRENAHEDDMSVSSYVDLSSNDLTTWPGAMLIVADCMGTGILALPRDLKVLGPFGIFFLVLNLPINYYAGSILHKAACSIETRLNDEKSQKHGNNLGSSGEINAWDYDDDDSEQILSKEPEVHEHHHYGIDTPHTFDFIGVTYAFFDHFENKSASSKISFATIIVTTIYYVNIFLVLGNYILVMSHSVAAIVGEDNICLPAAGVIAATLMFGISQLKTMAMLGRSASVISLTSLAIVVIQCLSAIQRGHEKFSYDDQNEEMAKADLSTWQLMVSQLAAISSIGFAVGSQKLLLNIRHEFANRNDSPKSLGIALGGFGTVYLLTCFLAGDDPPSFLFNAISSGIERRIAGLLLWIHVAVSFAINSQALCSSLDRLKFHRVSIFGLDQKHTLRWATLTLLVGITAYFIANAVPFFKDLVALIGALTSVPLTLLLPGIYHRKAQGLPLFCLDSGSIGDITSLSLIIFSCIFLICGVIGSISSIQADWADHGPPFACH</sequence>
<feature type="transmembrane region" description="Helical" evidence="6">
    <location>
        <begin position="292"/>
        <end position="313"/>
    </location>
</feature>
<protein>
    <recommendedName>
        <fullName evidence="7">Amino acid transporter transmembrane domain-containing protein</fullName>
    </recommendedName>
</protein>
<accession>A0AAD3D8I4</accession>
<dbReference type="Pfam" id="PF01490">
    <property type="entry name" value="Aa_trans"/>
    <property type="match status" value="1"/>
</dbReference>
<dbReference type="GO" id="GO:0015179">
    <property type="term" value="F:L-amino acid transmembrane transporter activity"/>
    <property type="evidence" value="ECO:0007669"/>
    <property type="project" value="TreeGrafter"/>
</dbReference>
<evidence type="ECO:0000256" key="3">
    <source>
        <dbReference type="ARBA" id="ARBA00022989"/>
    </source>
</evidence>
<dbReference type="EMBL" id="BLLK01000062">
    <property type="protein sequence ID" value="GFH59392.1"/>
    <property type="molecule type" value="Genomic_DNA"/>
</dbReference>
<gene>
    <name evidence="8" type="ORF">CTEN210_15868</name>
</gene>
<proteinExistence type="predicted"/>
<feature type="transmembrane region" description="Helical" evidence="6">
    <location>
        <begin position="184"/>
        <end position="208"/>
    </location>
</feature>
<dbReference type="GO" id="GO:0016020">
    <property type="term" value="C:membrane"/>
    <property type="evidence" value="ECO:0007669"/>
    <property type="project" value="UniProtKB-SubCell"/>
</dbReference>
<evidence type="ECO:0000256" key="5">
    <source>
        <dbReference type="SAM" id="MobiDB-lite"/>
    </source>
</evidence>